<feature type="compositionally biased region" description="Polar residues" evidence="6">
    <location>
        <begin position="110"/>
        <end position="138"/>
    </location>
</feature>
<feature type="compositionally biased region" description="Low complexity" evidence="6">
    <location>
        <begin position="56"/>
        <end position="68"/>
    </location>
</feature>
<dbReference type="SMART" id="SM00906">
    <property type="entry name" value="Fungal_trans"/>
    <property type="match status" value="1"/>
</dbReference>
<dbReference type="Gene3D" id="4.10.240.10">
    <property type="entry name" value="Zn(2)-C6 fungal-type DNA-binding domain"/>
    <property type="match status" value="1"/>
</dbReference>
<gene>
    <name evidence="8" type="ORF">N7456_012225</name>
</gene>
<sequence>MNPLPYRAGVQNPNSPYELPPVQAVTSGAFPPAPGAMLSAPPSRPDSGMRMAHLLQPMPQVPGQQTMPQGPPPHQLGPAPGPSTSPYSRFYESASGSPAESGALPDASHMGSTHPGNPSLFQTSPIGHSSHTQAQLQQKRAYRQRRKDPSCDACRERKVKCDASESSSCTECNNRRVRCQFTKETNRRMSSIKQVQDLEKQLSTARQQLYQIRSGRLRPDNVMDVDEYAAQPLVQLPEIEYKPARRPKISLTEDLSDARRNIRQHGRGILKVPTPYQQTGAKSVVTGEVPSLPSKEIGDHLVAQYFNCIHSILPVLHWPTFIGEYERVYRAGSISGVSSEWAAVLFGVFACGAIHTVEANREEQGKEFVRISCGIIDVWQDSFNLDRARAALLASIFLYEVNSKSASWVWIGSAVRVAQEIGLHIESGPWPALEGEMRKRLWWGLYAWDRLIALEMGKPVLINDQDCDIDLPCPVEDQYIIEGGRIPESQQTTPMLATIHVVRSIGQLTRTLRSTTISQATLETFERHFNTCLATFPPHLHPKAEQDLDPRSLAPIVYLQNARLLLHRHNITPYCQDVIRSTAMDFCVLTAADTATILTRCMCPNPGPTDWRTLLASSAGTLLCTHIWRCTLFLLFRQEFASALVCIQASAAVGDGRAINVACARYLAFFLRALIDRFRQGDMGSLDHDEEMMAYVSGDMQGTSDGSWVWQGSETGSRLEAMSTTRNSSVTPEPEAGESPEDTEKLWPWIESTVQELLVEKQRREQDIQMRDPVQTPQQETNSSMLNPESAASEDGRSSSTHSRMDIASLI</sequence>
<dbReference type="AlphaFoldDB" id="A0A9W9EVE3"/>
<dbReference type="Proteomes" id="UP001149165">
    <property type="component" value="Unassembled WGS sequence"/>
</dbReference>
<keyword evidence="3" id="KW-0238">DNA-binding</keyword>
<dbReference type="PROSITE" id="PS00463">
    <property type="entry name" value="ZN2_CY6_FUNGAL_1"/>
    <property type="match status" value="1"/>
</dbReference>
<feature type="compositionally biased region" description="Polar residues" evidence="6">
    <location>
        <begin position="719"/>
        <end position="731"/>
    </location>
</feature>
<reference evidence="8" key="1">
    <citation type="submission" date="2022-11" db="EMBL/GenBank/DDBJ databases">
        <authorList>
            <person name="Petersen C."/>
        </authorList>
    </citation>
    <scope>NUCLEOTIDE SEQUENCE</scope>
    <source>
        <strain evidence="8">IBT 30069</strain>
    </source>
</reference>
<evidence type="ECO:0000256" key="4">
    <source>
        <dbReference type="ARBA" id="ARBA00023163"/>
    </source>
</evidence>
<dbReference type="GO" id="GO:0008270">
    <property type="term" value="F:zinc ion binding"/>
    <property type="evidence" value="ECO:0007669"/>
    <property type="project" value="InterPro"/>
</dbReference>
<dbReference type="CDD" id="cd00067">
    <property type="entry name" value="GAL4"/>
    <property type="match status" value="1"/>
</dbReference>
<feature type="compositionally biased region" description="Polar residues" evidence="6">
    <location>
        <begin position="775"/>
        <end position="787"/>
    </location>
</feature>
<dbReference type="SUPFAM" id="SSF57701">
    <property type="entry name" value="Zn2/Cys6 DNA-binding domain"/>
    <property type="match status" value="1"/>
</dbReference>
<accession>A0A9W9EVE3</accession>
<feature type="compositionally biased region" description="Low complexity" evidence="6">
    <location>
        <begin position="92"/>
        <end position="103"/>
    </location>
</feature>
<organism evidence="8 9">
    <name type="scientific">Penicillium angulare</name>
    <dbReference type="NCBI Taxonomy" id="116970"/>
    <lineage>
        <taxon>Eukaryota</taxon>
        <taxon>Fungi</taxon>
        <taxon>Dikarya</taxon>
        <taxon>Ascomycota</taxon>
        <taxon>Pezizomycotina</taxon>
        <taxon>Eurotiomycetes</taxon>
        <taxon>Eurotiomycetidae</taxon>
        <taxon>Eurotiales</taxon>
        <taxon>Aspergillaceae</taxon>
        <taxon>Penicillium</taxon>
    </lineage>
</organism>
<dbReference type="InterPro" id="IPR050987">
    <property type="entry name" value="AtrR-like"/>
</dbReference>
<protein>
    <recommendedName>
        <fullName evidence="7">Zn(2)-C6 fungal-type domain-containing protein</fullName>
    </recommendedName>
</protein>
<dbReference type="InterPro" id="IPR001138">
    <property type="entry name" value="Zn2Cys6_DnaBD"/>
</dbReference>
<dbReference type="EMBL" id="JAPQKH010000007">
    <property type="protein sequence ID" value="KAJ5088609.1"/>
    <property type="molecule type" value="Genomic_DNA"/>
</dbReference>
<dbReference type="Pfam" id="PF00172">
    <property type="entry name" value="Zn_clus"/>
    <property type="match status" value="1"/>
</dbReference>
<dbReference type="OrthoDB" id="2110361at2759"/>
<evidence type="ECO:0000256" key="2">
    <source>
        <dbReference type="ARBA" id="ARBA00023015"/>
    </source>
</evidence>
<evidence type="ECO:0000256" key="5">
    <source>
        <dbReference type="ARBA" id="ARBA00023242"/>
    </source>
</evidence>
<keyword evidence="2" id="KW-0805">Transcription regulation</keyword>
<feature type="region of interest" description="Disordered" evidence="6">
    <location>
        <begin position="719"/>
        <end position="747"/>
    </location>
</feature>
<feature type="domain" description="Zn(2)-C6 fungal-type" evidence="7">
    <location>
        <begin position="150"/>
        <end position="181"/>
    </location>
</feature>
<dbReference type="Pfam" id="PF04082">
    <property type="entry name" value="Fungal_trans"/>
    <property type="match status" value="1"/>
</dbReference>
<feature type="region of interest" description="Disordered" evidence="6">
    <location>
        <begin position="1"/>
        <end position="154"/>
    </location>
</feature>
<dbReference type="GO" id="GO:0006351">
    <property type="term" value="P:DNA-templated transcription"/>
    <property type="evidence" value="ECO:0007669"/>
    <property type="project" value="InterPro"/>
</dbReference>
<evidence type="ECO:0000256" key="6">
    <source>
        <dbReference type="SAM" id="MobiDB-lite"/>
    </source>
</evidence>
<dbReference type="PANTHER" id="PTHR46910">
    <property type="entry name" value="TRANSCRIPTION FACTOR PDR1"/>
    <property type="match status" value="1"/>
</dbReference>
<dbReference type="PANTHER" id="PTHR46910:SF1">
    <property type="entry name" value="MISCELLANEOUS ZN(II)2CYS6 TRANSCRIPTION FACTOR (EUROFUNG)-RELATED"/>
    <property type="match status" value="1"/>
</dbReference>
<dbReference type="SMART" id="SM00066">
    <property type="entry name" value="GAL4"/>
    <property type="match status" value="1"/>
</dbReference>
<keyword evidence="5" id="KW-0539">Nucleus</keyword>
<comment type="caution">
    <text evidence="8">The sequence shown here is derived from an EMBL/GenBank/DDBJ whole genome shotgun (WGS) entry which is preliminary data.</text>
</comment>
<dbReference type="GO" id="GO:0000981">
    <property type="term" value="F:DNA-binding transcription factor activity, RNA polymerase II-specific"/>
    <property type="evidence" value="ECO:0007669"/>
    <property type="project" value="InterPro"/>
</dbReference>
<keyword evidence="4" id="KW-0804">Transcription</keyword>
<dbReference type="CDD" id="cd12148">
    <property type="entry name" value="fungal_TF_MHR"/>
    <property type="match status" value="1"/>
</dbReference>
<evidence type="ECO:0000256" key="1">
    <source>
        <dbReference type="ARBA" id="ARBA00022723"/>
    </source>
</evidence>
<evidence type="ECO:0000256" key="3">
    <source>
        <dbReference type="ARBA" id="ARBA00023125"/>
    </source>
</evidence>
<proteinExistence type="predicted"/>
<keyword evidence="9" id="KW-1185">Reference proteome</keyword>
<evidence type="ECO:0000259" key="7">
    <source>
        <dbReference type="PROSITE" id="PS50048"/>
    </source>
</evidence>
<evidence type="ECO:0000313" key="8">
    <source>
        <dbReference type="EMBL" id="KAJ5088609.1"/>
    </source>
</evidence>
<feature type="compositionally biased region" description="Pro residues" evidence="6">
    <location>
        <begin position="69"/>
        <end position="83"/>
    </location>
</feature>
<keyword evidence="1" id="KW-0479">Metal-binding</keyword>
<name>A0A9W9EVE3_9EURO</name>
<dbReference type="InterPro" id="IPR007219">
    <property type="entry name" value="XnlR_reg_dom"/>
</dbReference>
<dbReference type="GO" id="GO:0003677">
    <property type="term" value="F:DNA binding"/>
    <property type="evidence" value="ECO:0007669"/>
    <property type="project" value="UniProtKB-KW"/>
</dbReference>
<dbReference type="PROSITE" id="PS50048">
    <property type="entry name" value="ZN2_CY6_FUNGAL_2"/>
    <property type="match status" value="1"/>
</dbReference>
<reference evidence="8" key="2">
    <citation type="journal article" date="2023" name="IMA Fungus">
        <title>Comparative genomic study of the Penicillium genus elucidates a diverse pangenome and 15 lateral gene transfer events.</title>
        <authorList>
            <person name="Petersen C."/>
            <person name="Sorensen T."/>
            <person name="Nielsen M.R."/>
            <person name="Sondergaard T.E."/>
            <person name="Sorensen J.L."/>
            <person name="Fitzpatrick D.A."/>
            <person name="Frisvad J.C."/>
            <person name="Nielsen K.L."/>
        </authorList>
    </citation>
    <scope>NUCLEOTIDE SEQUENCE</scope>
    <source>
        <strain evidence="8">IBT 30069</strain>
    </source>
</reference>
<evidence type="ECO:0000313" key="9">
    <source>
        <dbReference type="Proteomes" id="UP001149165"/>
    </source>
</evidence>
<dbReference type="InterPro" id="IPR036864">
    <property type="entry name" value="Zn2-C6_fun-type_DNA-bd_sf"/>
</dbReference>
<feature type="region of interest" description="Disordered" evidence="6">
    <location>
        <begin position="764"/>
        <end position="811"/>
    </location>
</feature>